<name>A0A915KEV4_ROMCU</name>
<dbReference type="Proteomes" id="UP000887565">
    <property type="component" value="Unplaced"/>
</dbReference>
<evidence type="ECO:0000313" key="1">
    <source>
        <dbReference type="Proteomes" id="UP000887565"/>
    </source>
</evidence>
<sequence>MNYCYHLLVTTSLWTLSNRKSFWDQINGYATKIFLDSHTLKCLKINLRMTYSMNIRLKNVCKKFTFTEAENSKRPITILRK</sequence>
<reference evidence="2" key="1">
    <citation type="submission" date="2022-11" db="UniProtKB">
        <authorList>
            <consortium name="WormBaseParasite"/>
        </authorList>
    </citation>
    <scope>IDENTIFICATION</scope>
</reference>
<dbReference type="AlphaFoldDB" id="A0A915KEV4"/>
<protein>
    <submittedName>
        <fullName evidence="2">Uncharacterized protein</fullName>
    </submittedName>
</protein>
<organism evidence="1 2">
    <name type="scientific">Romanomermis culicivorax</name>
    <name type="common">Nematode worm</name>
    <dbReference type="NCBI Taxonomy" id="13658"/>
    <lineage>
        <taxon>Eukaryota</taxon>
        <taxon>Metazoa</taxon>
        <taxon>Ecdysozoa</taxon>
        <taxon>Nematoda</taxon>
        <taxon>Enoplea</taxon>
        <taxon>Dorylaimia</taxon>
        <taxon>Mermithida</taxon>
        <taxon>Mermithoidea</taxon>
        <taxon>Mermithidae</taxon>
        <taxon>Romanomermis</taxon>
    </lineage>
</organism>
<keyword evidence="1" id="KW-1185">Reference proteome</keyword>
<proteinExistence type="predicted"/>
<dbReference type="WBParaSite" id="nRc.2.0.1.t37338-RA">
    <property type="protein sequence ID" value="nRc.2.0.1.t37338-RA"/>
    <property type="gene ID" value="nRc.2.0.1.g37338"/>
</dbReference>
<accession>A0A915KEV4</accession>
<evidence type="ECO:0000313" key="2">
    <source>
        <dbReference type="WBParaSite" id="nRc.2.0.1.t37338-RA"/>
    </source>
</evidence>